<dbReference type="Gene3D" id="3.40.50.720">
    <property type="entry name" value="NAD(P)-binding Rossmann-like Domain"/>
    <property type="match status" value="1"/>
</dbReference>
<dbReference type="InterPro" id="IPR051450">
    <property type="entry name" value="Gfo/Idh/MocA_Oxidoreductases"/>
</dbReference>
<dbReference type="InterPro" id="IPR055170">
    <property type="entry name" value="GFO_IDH_MocA-like_dom"/>
</dbReference>
<name>A0ABT6TQX1_9BACL</name>
<dbReference type="Gene3D" id="3.30.360.10">
    <property type="entry name" value="Dihydrodipicolinate Reductase, domain 2"/>
    <property type="match status" value="1"/>
</dbReference>
<protein>
    <submittedName>
        <fullName evidence="3">Gfo/Idh/MocA family oxidoreductase</fullName>
    </submittedName>
</protein>
<organism evidence="3 4">
    <name type="scientific">Cohnella hashimotonis</name>
    <dbReference type="NCBI Taxonomy" id="2826895"/>
    <lineage>
        <taxon>Bacteria</taxon>
        <taxon>Bacillati</taxon>
        <taxon>Bacillota</taxon>
        <taxon>Bacilli</taxon>
        <taxon>Bacillales</taxon>
        <taxon>Paenibacillaceae</taxon>
        <taxon>Cohnella</taxon>
    </lineage>
</organism>
<evidence type="ECO:0000313" key="4">
    <source>
        <dbReference type="Proteomes" id="UP001161691"/>
    </source>
</evidence>
<sequence length="336" mass="36271">MNDTRETRALRTAVIGGGAIGLRHLEALAQVEELEACAVVELNEAQRHALAAQFGIRAYASMETMLEAERPALAIVALPHHLHVSAALLCIEYGCHLLLEKPMANTVADCDRIIEAAERRGVQIMVGHTQHYLPENRAAKSWLAGGELGQLVMAHDIRHVNYFREDRPAWFFDREAAGGGIMMNLGAHSIDKLQWLTDSRVLRVKAALTYLGGRGNVEGSGMLMLALSGGFSATIVQSGYAGAARSETELIFAGGMLRIVAGEGVYVSRGGTYEPIEVPASEAPLVLQLRDFCRCLRTGEEPECSGAYSRSVIETLESVYRSHESGAEEAVGGGRA</sequence>
<proteinExistence type="predicted"/>
<feature type="domain" description="Gfo/Idh/MocA-like oxidoreductase N-terminal" evidence="1">
    <location>
        <begin position="10"/>
        <end position="128"/>
    </location>
</feature>
<dbReference type="Pfam" id="PF22725">
    <property type="entry name" value="GFO_IDH_MocA_C3"/>
    <property type="match status" value="1"/>
</dbReference>
<dbReference type="RefSeq" id="WP_282911787.1">
    <property type="nucleotide sequence ID" value="NZ_JAGRPV010000001.1"/>
</dbReference>
<dbReference type="Pfam" id="PF01408">
    <property type="entry name" value="GFO_IDH_MocA"/>
    <property type="match status" value="1"/>
</dbReference>
<dbReference type="EMBL" id="JAGRPV010000001">
    <property type="protein sequence ID" value="MDI4649124.1"/>
    <property type="molecule type" value="Genomic_DNA"/>
</dbReference>
<gene>
    <name evidence="3" type="ORF">KB449_29580</name>
</gene>
<dbReference type="SUPFAM" id="SSF55347">
    <property type="entry name" value="Glyceraldehyde-3-phosphate dehydrogenase-like, C-terminal domain"/>
    <property type="match status" value="1"/>
</dbReference>
<dbReference type="PANTHER" id="PTHR43377">
    <property type="entry name" value="BILIVERDIN REDUCTASE A"/>
    <property type="match status" value="1"/>
</dbReference>
<dbReference type="InterPro" id="IPR036291">
    <property type="entry name" value="NAD(P)-bd_dom_sf"/>
</dbReference>
<keyword evidence="4" id="KW-1185">Reference proteome</keyword>
<dbReference type="Proteomes" id="UP001161691">
    <property type="component" value="Unassembled WGS sequence"/>
</dbReference>
<reference evidence="3" key="1">
    <citation type="submission" date="2023-04" db="EMBL/GenBank/DDBJ databases">
        <title>Comparative genomic analysis of Cohnella hashimotonis sp. nov., isolated from the International Space Station.</title>
        <authorList>
            <person name="Venkateswaran K."/>
            <person name="Simpson A."/>
        </authorList>
    </citation>
    <scope>NUCLEOTIDE SEQUENCE</scope>
    <source>
        <strain evidence="3">F6_2S_P_1</strain>
    </source>
</reference>
<comment type="caution">
    <text evidence="3">The sequence shown here is derived from an EMBL/GenBank/DDBJ whole genome shotgun (WGS) entry which is preliminary data.</text>
</comment>
<dbReference type="PANTHER" id="PTHR43377:SF1">
    <property type="entry name" value="BILIVERDIN REDUCTASE A"/>
    <property type="match status" value="1"/>
</dbReference>
<dbReference type="InterPro" id="IPR000683">
    <property type="entry name" value="Gfo/Idh/MocA-like_OxRdtase_N"/>
</dbReference>
<evidence type="ECO:0000313" key="3">
    <source>
        <dbReference type="EMBL" id="MDI4649124.1"/>
    </source>
</evidence>
<evidence type="ECO:0000259" key="2">
    <source>
        <dbReference type="Pfam" id="PF22725"/>
    </source>
</evidence>
<feature type="domain" description="GFO/IDH/MocA-like oxidoreductase" evidence="2">
    <location>
        <begin position="137"/>
        <end position="257"/>
    </location>
</feature>
<dbReference type="SUPFAM" id="SSF51735">
    <property type="entry name" value="NAD(P)-binding Rossmann-fold domains"/>
    <property type="match status" value="1"/>
</dbReference>
<evidence type="ECO:0000259" key="1">
    <source>
        <dbReference type="Pfam" id="PF01408"/>
    </source>
</evidence>
<accession>A0ABT6TQX1</accession>